<evidence type="ECO:0000313" key="2">
    <source>
        <dbReference type="Proteomes" id="UP000252405"/>
    </source>
</evidence>
<organism evidence="1 2">
    <name type="scientific">Billgrantia montanilacus</name>
    <dbReference type="NCBI Taxonomy" id="2282305"/>
    <lineage>
        <taxon>Bacteria</taxon>
        <taxon>Pseudomonadati</taxon>
        <taxon>Pseudomonadota</taxon>
        <taxon>Gammaproteobacteria</taxon>
        <taxon>Oceanospirillales</taxon>
        <taxon>Halomonadaceae</taxon>
        <taxon>Billgrantia</taxon>
    </lineage>
</organism>
<dbReference type="EMBL" id="QPII01000019">
    <property type="protein sequence ID" value="RCV86899.1"/>
    <property type="molecule type" value="Genomic_DNA"/>
</dbReference>
<keyword evidence="2" id="KW-1185">Reference proteome</keyword>
<reference evidence="1 2" key="1">
    <citation type="submission" date="2018-07" db="EMBL/GenBank/DDBJ databases">
        <title>Halomonas montanilacus sp. nov., isolated from Lake Pengyan on Tibetan Plateau.</title>
        <authorList>
            <person name="Lu H."/>
            <person name="Xing P."/>
            <person name="Wu Q."/>
        </authorList>
    </citation>
    <scope>NUCLEOTIDE SEQUENCE [LARGE SCALE GENOMIC DNA]</scope>
    <source>
        <strain evidence="1 2">PYC7W</strain>
    </source>
</reference>
<gene>
    <name evidence="1" type="ORF">DU505_18890</name>
</gene>
<evidence type="ECO:0008006" key="3">
    <source>
        <dbReference type="Google" id="ProtNLM"/>
    </source>
</evidence>
<accession>A0A368TQ89</accession>
<evidence type="ECO:0000313" key="1">
    <source>
        <dbReference type="EMBL" id="RCV86899.1"/>
    </source>
</evidence>
<comment type="caution">
    <text evidence="1">The sequence shown here is derived from an EMBL/GenBank/DDBJ whole genome shotgun (WGS) entry which is preliminary data.</text>
</comment>
<dbReference type="Proteomes" id="UP000252405">
    <property type="component" value="Unassembled WGS sequence"/>
</dbReference>
<name>A0A368TQ89_9GAMM</name>
<proteinExistence type="predicted"/>
<dbReference type="AlphaFoldDB" id="A0A368TQ89"/>
<protein>
    <recommendedName>
        <fullName evidence="3">DNA-binding protein</fullName>
    </recommendedName>
</protein>
<sequence length="75" mass="8164">MVDQLSNERIGVFNAAQLLGVRVSELKEALRLGTDLRGHPPPKPLVKGAGSTGTLMLFRLGDVMDLAEKIGRDHR</sequence>